<evidence type="ECO:0000256" key="1">
    <source>
        <dbReference type="SAM" id="MobiDB-lite"/>
    </source>
</evidence>
<evidence type="ECO:0000313" key="4">
    <source>
        <dbReference type="Proteomes" id="UP000676565"/>
    </source>
</evidence>
<organism evidence="3 4">
    <name type="scientific">Gemmata palustris</name>
    <dbReference type="NCBI Taxonomy" id="2822762"/>
    <lineage>
        <taxon>Bacteria</taxon>
        <taxon>Pseudomonadati</taxon>
        <taxon>Planctomycetota</taxon>
        <taxon>Planctomycetia</taxon>
        <taxon>Gemmatales</taxon>
        <taxon>Gemmataceae</taxon>
        <taxon>Gemmata</taxon>
    </lineage>
</organism>
<dbReference type="InterPro" id="IPR024560">
    <property type="entry name" value="UPF0313_C"/>
</dbReference>
<reference evidence="3 4" key="1">
    <citation type="submission" date="2021-04" db="EMBL/GenBank/DDBJ databases">
        <authorList>
            <person name="Ivanova A."/>
        </authorList>
    </citation>
    <scope>NUCLEOTIDE SEQUENCE [LARGE SCALE GENOMIC DNA]</scope>
    <source>
        <strain evidence="3 4">G18</strain>
    </source>
</reference>
<feature type="region of interest" description="Disordered" evidence="1">
    <location>
        <begin position="66"/>
        <end position="122"/>
    </location>
</feature>
<dbReference type="RefSeq" id="WP_210654168.1">
    <property type="nucleotide sequence ID" value="NZ_JAGKQQ010000001.1"/>
</dbReference>
<accession>A0ABS5BS94</accession>
<dbReference type="Pfam" id="PF11842">
    <property type="entry name" value="DUF3362"/>
    <property type="match status" value="1"/>
</dbReference>
<evidence type="ECO:0000313" key="3">
    <source>
        <dbReference type="EMBL" id="MBP3956135.1"/>
    </source>
</evidence>
<dbReference type="Proteomes" id="UP000676565">
    <property type="component" value="Unassembled WGS sequence"/>
</dbReference>
<dbReference type="EMBL" id="JAGKQQ010000001">
    <property type="protein sequence ID" value="MBP3956135.1"/>
    <property type="molecule type" value="Genomic_DNA"/>
</dbReference>
<feature type="compositionally biased region" description="Basic residues" evidence="1">
    <location>
        <begin position="110"/>
        <end position="122"/>
    </location>
</feature>
<keyword evidence="4" id="KW-1185">Reference proteome</keyword>
<proteinExistence type="predicted"/>
<protein>
    <submittedName>
        <fullName evidence="3">DUF3362 domain-containing protein</fullName>
    </submittedName>
</protein>
<comment type="caution">
    <text evidence="3">The sequence shown here is derived from an EMBL/GenBank/DDBJ whole genome shotgun (WGS) entry which is preliminary data.</text>
</comment>
<evidence type="ECO:0000259" key="2">
    <source>
        <dbReference type="Pfam" id="PF11842"/>
    </source>
</evidence>
<gene>
    <name evidence="3" type="ORF">J8F10_12665</name>
</gene>
<feature type="domain" description="UPF0313" evidence="2">
    <location>
        <begin position="1"/>
        <end position="97"/>
    </location>
</feature>
<name>A0ABS5BS94_9BACT</name>
<sequence length="122" mass="13756">MYYAGLDPFTKKPVNTARNLNDRKLQRALMQFFKPENYFEVREALIKAGRADLIGGCDGLIPAQPPKEAIESRRRQANAAARNDHYHSVANPAQGEPAGERPTPPLVKNKGYRPGRKSQKRR</sequence>